<comment type="caution">
    <text evidence="9">The sequence shown here is derived from an EMBL/GenBank/DDBJ whole genome shotgun (WGS) entry which is preliminary data.</text>
</comment>
<dbReference type="Gene3D" id="1.20.58.110">
    <property type="entry name" value="Ribosomal protein S20"/>
    <property type="match status" value="1"/>
</dbReference>
<comment type="similarity">
    <text evidence="1 7">Belongs to the bacterial ribosomal protein bS20 family.</text>
</comment>
<evidence type="ECO:0000256" key="6">
    <source>
        <dbReference type="ARBA" id="ARBA00035136"/>
    </source>
</evidence>
<name>A0A432GDG5_9DELT</name>
<comment type="function">
    <text evidence="7">Binds directly to 16S ribosomal RNA.</text>
</comment>
<evidence type="ECO:0000256" key="7">
    <source>
        <dbReference type="HAMAP-Rule" id="MF_00500"/>
    </source>
</evidence>
<keyword evidence="4 7" id="KW-0689">Ribosomal protein</keyword>
<dbReference type="Proteomes" id="UP000286732">
    <property type="component" value="Unassembled WGS sequence"/>
</dbReference>
<dbReference type="Pfam" id="PF01649">
    <property type="entry name" value="Ribosomal_S20p"/>
    <property type="match status" value="1"/>
</dbReference>
<proteinExistence type="inferred from homology"/>
<evidence type="ECO:0000256" key="3">
    <source>
        <dbReference type="ARBA" id="ARBA00022884"/>
    </source>
</evidence>
<keyword evidence="5 7" id="KW-0687">Ribonucleoprotein</keyword>
<evidence type="ECO:0000256" key="5">
    <source>
        <dbReference type="ARBA" id="ARBA00023274"/>
    </source>
</evidence>
<dbReference type="HAMAP" id="MF_00500">
    <property type="entry name" value="Ribosomal_bS20"/>
    <property type="match status" value="1"/>
</dbReference>
<keyword evidence="3 7" id="KW-0694">RNA-binding</keyword>
<keyword evidence="2 7" id="KW-0699">rRNA-binding</keyword>
<sequence>MAHHKSALKRVRQTIKRTAQKRSQRADLRTVIKKFRLILDGENMDQAREAYSGVQKNIDKAVTKGILHKRTGATGARYKSRLALSLSKTVAS</sequence>
<reference evidence="9 10" key="1">
    <citation type="submission" date="2018-06" db="EMBL/GenBank/DDBJ databases">
        <title>Combined omics and stable isotope probing to characterize newly discovered Mariana Back-Arc vent microbial communities.</title>
        <authorList>
            <person name="Trembath-Reichert E."/>
            <person name="Huber J.A."/>
        </authorList>
    </citation>
    <scope>NUCLEOTIDE SEQUENCE [LARGE SCALE GENOMIC DNA]</scope>
    <source>
        <strain evidence="9">MAG 63_2</strain>
    </source>
</reference>
<gene>
    <name evidence="7 9" type="primary">rpsT</name>
    <name evidence="9" type="ORF">DSY98_02130</name>
</gene>
<dbReference type="GO" id="GO:0005829">
    <property type="term" value="C:cytosol"/>
    <property type="evidence" value="ECO:0007669"/>
    <property type="project" value="TreeGrafter"/>
</dbReference>
<dbReference type="GO" id="GO:0070181">
    <property type="term" value="F:small ribosomal subunit rRNA binding"/>
    <property type="evidence" value="ECO:0007669"/>
    <property type="project" value="TreeGrafter"/>
</dbReference>
<dbReference type="AlphaFoldDB" id="A0A432GDG5"/>
<dbReference type="SUPFAM" id="SSF46992">
    <property type="entry name" value="Ribosomal protein S20"/>
    <property type="match status" value="1"/>
</dbReference>
<dbReference type="GO" id="GO:0006412">
    <property type="term" value="P:translation"/>
    <property type="evidence" value="ECO:0007669"/>
    <property type="project" value="UniProtKB-UniRule"/>
</dbReference>
<accession>A0A432GDG5</accession>
<feature type="region of interest" description="Disordered" evidence="8">
    <location>
        <begin position="1"/>
        <end position="23"/>
    </location>
</feature>
<evidence type="ECO:0000313" key="9">
    <source>
        <dbReference type="EMBL" id="RTZ81842.1"/>
    </source>
</evidence>
<evidence type="ECO:0000256" key="2">
    <source>
        <dbReference type="ARBA" id="ARBA00022730"/>
    </source>
</evidence>
<dbReference type="GO" id="GO:0015935">
    <property type="term" value="C:small ribosomal subunit"/>
    <property type="evidence" value="ECO:0007669"/>
    <property type="project" value="TreeGrafter"/>
</dbReference>
<organism evidence="9 10">
    <name type="scientific">SAR324 cluster bacterium</name>
    <dbReference type="NCBI Taxonomy" id="2024889"/>
    <lineage>
        <taxon>Bacteria</taxon>
        <taxon>Deltaproteobacteria</taxon>
        <taxon>SAR324 cluster</taxon>
    </lineage>
</organism>
<dbReference type="InterPro" id="IPR036510">
    <property type="entry name" value="Ribosomal_bS20_sf"/>
</dbReference>
<dbReference type="PANTHER" id="PTHR33398:SF1">
    <property type="entry name" value="SMALL RIBOSOMAL SUBUNIT PROTEIN BS20C"/>
    <property type="match status" value="1"/>
</dbReference>
<dbReference type="GO" id="GO:0003735">
    <property type="term" value="F:structural constituent of ribosome"/>
    <property type="evidence" value="ECO:0007669"/>
    <property type="project" value="InterPro"/>
</dbReference>
<protein>
    <recommendedName>
        <fullName evidence="6 7">Small ribosomal subunit protein bS20</fullName>
    </recommendedName>
</protein>
<evidence type="ECO:0000313" key="10">
    <source>
        <dbReference type="Proteomes" id="UP000286732"/>
    </source>
</evidence>
<dbReference type="NCBIfam" id="TIGR00029">
    <property type="entry name" value="S20"/>
    <property type="match status" value="1"/>
</dbReference>
<evidence type="ECO:0000256" key="1">
    <source>
        <dbReference type="ARBA" id="ARBA00007634"/>
    </source>
</evidence>
<evidence type="ECO:0000256" key="8">
    <source>
        <dbReference type="SAM" id="MobiDB-lite"/>
    </source>
</evidence>
<dbReference type="EMBL" id="QNZM01000083">
    <property type="protein sequence ID" value="RTZ81842.1"/>
    <property type="molecule type" value="Genomic_DNA"/>
</dbReference>
<evidence type="ECO:0000256" key="4">
    <source>
        <dbReference type="ARBA" id="ARBA00022980"/>
    </source>
</evidence>
<dbReference type="PANTHER" id="PTHR33398">
    <property type="entry name" value="30S RIBOSOMAL PROTEIN S20"/>
    <property type="match status" value="1"/>
</dbReference>
<dbReference type="InterPro" id="IPR002583">
    <property type="entry name" value="Ribosomal_bS20"/>
</dbReference>